<dbReference type="AlphaFoldDB" id="A0A9P0BTZ5"/>
<gene>
    <name evidence="12" type="ORF">CINC_LOCUS6051</name>
</gene>
<dbReference type="Gene3D" id="3.90.70.10">
    <property type="entry name" value="Cysteine proteinases"/>
    <property type="match status" value="1"/>
</dbReference>
<keyword evidence="7" id="KW-1015">Disulfide bond</keyword>
<dbReference type="InterPro" id="IPR000010">
    <property type="entry name" value="Cystatin_dom"/>
</dbReference>
<dbReference type="FunFam" id="3.90.70.10:FF:000130">
    <property type="entry name" value="Cysteine proteinase 1"/>
    <property type="match status" value="1"/>
</dbReference>
<dbReference type="SUPFAM" id="SSF54001">
    <property type="entry name" value="Cysteine proteinases"/>
    <property type="match status" value="1"/>
</dbReference>
<evidence type="ECO:0000256" key="1">
    <source>
        <dbReference type="ARBA" id="ARBA00008455"/>
    </source>
</evidence>
<feature type="domain" description="Cystatin" evidence="9">
    <location>
        <begin position="220"/>
        <end position="326"/>
    </location>
</feature>
<dbReference type="GO" id="GO:0006508">
    <property type="term" value="P:proteolysis"/>
    <property type="evidence" value="ECO:0007669"/>
    <property type="project" value="UniProtKB-KW"/>
</dbReference>
<dbReference type="EMBL" id="LR824023">
    <property type="protein sequence ID" value="CAH0594034.1"/>
    <property type="molecule type" value="Genomic_DNA"/>
</dbReference>
<evidence type="ECO:0000259" key="10">
    <source>
        <dbReference type="SMART" id="SM00645"/>
    </source>
</evidence>
<evidence type="ECO:0000313" key="12">
    <source>
        <dbReference type="EMBL" id="CAH0594034.1"/>
    </source>
</evidence>
<feature type="domain" description="Peptidase C1A papain C-terminal" evidence="10">
    <location>
        <begin position="1019"/>
        <end position="1236"/>
    </location>
</feature>
<feature type="domain" description="Cystatin" evidence="9">
    <location>
        <begin position="1"/>
        <end position="91"/>
    </location>
</feature>
<keyword evidence="3" id="KW-0732">Signal</keyword>
<evidence type="ECO:0000256" key="4">
    <source>
        <dbReference type="ARBA" id="ARBA00022801"/>
    </source>
</evidence>
<evidence type="ECO:0000259" key="9">
    <source>
        <dbReference type="SMART" id="SM00043"/>
    </source>
</evidence>
<dbReference type="Pfam" id="PF00031">
    <property type="entry name" value="Cystatin"/>
    <property type="match status" value="5"/>
</dbReference>
<name>A0A9P0BTZ5_CHRIL</name>
<keyword evidence="2" id="KW-0645">Protease</keyword>
<proteinExistence type="inferred from homology"/>
<comment type="similarity">
    <text evidence="1">Belongs to the peptidase C1 family.</text>
</comment>
<evidence type="ECO:0000256" key="7">
    <source>
        <dbReference type="ARBA" id="ARBA00023157"/>
    </source>
</evidence>
<keyword evidence="13" id="KW-1185">Reference proteome</keyword>
<dbReference type="InterPro" id="IPR025661">
    <property type="entry name" value="Pept_asp_AS"/>
</dbReference>
<dbReference type="PROSITE" id="PS00639">
    <property type="entry name" value="THIOL_PROTEASE_HIS"/>
    <property type="match status" value="1"/>
</dbReference>
<keyword evidence="8" id="KW-0325">Glycoprotein</keyword>
<reference evidence="12" key="1">
    <citation type="submission" date="2021-12" db="EMBL/GenBank/DDBJ databases">
        <authorList>
            <person name="King R."/>
        </authorList>
    </citation>
    <scope>NUCLEOTIDE SEQUENCE</scope>
</reference>
<dbReference type="PANTHER" id="PTHR12411">
    <property type="entry name" value="CYSTEINE PROTEASE FAMILY C1-RELATED"/>
    <property type="match status" value="1"/>
</dbReference>
<feature type="domain" description="Cystatin" evidence="9">
    <location>
        <begin position="102"/>
        <end position="191"/>
    </location>
</feature>
<dbReference type="OrthoDB" id="387093at2759"/>
<dbReference type="PRINTS" id="PR00705">
    <property type="entry name" value="PAPAIN"/>
</dbReference>
<organism evidence="12 13">
    <name type="scientific">Chrysodeixis includens</name>
    <name type="common">Soybean looper</name>
    <name type="synonym">Pseudoplusia includens</name>
    <dbReference type="NCBI Taxonomy" id="689277"/>
    <lineage>
        <taxon>Eukaryota</taxon>
        <taxon>Metazoa</taxon>
        <taxon>Ecdysozoa</taxon>
        <taxon>Arthropoda</taxon>
        <taxon>Hexapoda</taxon>
        <taxon>Insecta</taxon>
        <taxon>Pterygota</taxon>
        <taxon>Neoptera</taxon>
        <taxon>Endopterygota</taxon>
        <taxon>Lepidoptera</taxon>
        <taxon>Glossata</taxon>
        <taxon>Ditrysia</taxon>
        <taxon>Noctuoidea</taxon>
        <taxon>Noctuidae</taxon>
        <taxon>Plusiinae</taxon>
        <taxon>Chrysodeixis</taxon>
    </lineage>
</organism>
<evidence type="ECO:0000256" key="3">
    <source>
        <dbReference type="ARBA" id="ARBA00022729"/>
    </source>
</evidence>
<dbReference type="InterPro" id="IPR013201">
    <property type="entry name" value="Prot_inhib_I29"/>
</dbReference>
<evidence type="ECO:0000313" key="13">
    <source>
        <dbReference type="Proteomes" id="UP001154114"/>
    </source>
</evidence>
<keyword evidence="6" id="KW-0865">Zymogen</keyword>
<dbReference type="GO" id="GO:0008234">
    <property type="term" value="F:cysteine-type peptidase activity"/>
    <property type="evidence" value="ECO:0007669"/>
    <property type="project" value="UniProtKB-KW"/>
</dbReference>
<dbReference type="InterPro" id="IPR025660">
    <property type="entry name" value="Pept_his_AS"/>
</dbReference>
<keyword evidence="4" id="KW-0378">Hydrolase</keyword>
<dbReference type="CDD" id="cd02248">
    <property type="entry name" value="Peptidase_C1A"/>
    <property type="match status" value="1"/>
</dbReference>
<dbReference type="SMART" id="SM00645">
    <property type="entry name" value="Pept_C1"/>
    <property type="match status" value="1"/>
</dbReference>
<evidence type="ECO:0000256" key="8">
    <source>
        <dbReference type="ARBA" id="ARBA00023180"/>
    </source>
</evidence>
<evidence type="ECO:0000256" key="6">
    <source>
        <dbReference type="ARBA" id="ARBA00023145"/>
    </source>
</evidence>
<dbReference type="SMART" id="SM00043">
    <property type="entry name" value="CY"/>
    <property type="match status" value="6"/>
</dbReference>
<dbReference type="SUPFAM" id="SSF54403">
    <property type="entry name" value="Cystatin/monellin"/>
    <property type="match status" value="7"/>
</dbReference>
<protein>
    <recommendedName>
        <fullName evidence="14">Cysteine proteinase</fullName>
    </recommendedName>
</protein>
<dbReference type="Gene3D" id="3.10.450.10">
    <property type="match status" value="7"/>
</dbReference>
<dbReference type="SMART" id="SM00848">
    <property type="entry name" value="Inhibitor_I29"/>
    <property type="match status" value="1"/>
</dbReference>
<evidence type="ECO:0000256" key="2">
    <source>
        <dbReference type="ARBA" id="ARBA00022670"/>
    </source>
</evidence>
<dbReference type="InterPro" id="IPR038765">
    <property type="entry name" value="Papain-like_cys_pep_sf"/>
</dbReference>
<keyword evidence="5" id="KW-0788">Thiol protease</keyword>
<dbReference type="Pfam" id="PF00112">
    <property type="entry name" value="Peptidase_C1"/>
    <property type="match status" value="1"/>
</dbReference>
<feature type="domain" description="Cystatin" evidence="9">
    <location>
        <begin position="694"/>
        <end position="803"/>
    </location>
</feature>
<evidence type="ECO:0000259" key="11">
    <source>
        <dbReference type="SMART" id="SM00848"/>
    </source>
</evidence>
<evidence type="ECO:0008006" key="14">
    <source>
        <dbReference type="Google" id="ProtNLM"/>
    </source>
</evidence>
<feature type="domain" description="Cystatin" evidence="9">
    <location>
        <begin position="340"/>
        <end position="452"/>
    </location>
</feature>
<dbReference type="PROSITE" id="PS00640">
    <property type="entry name" value="THIOL_PROTEASE_ASN"/>
    <property type="match status" value="1"/>
</dbReference>
<dbReference type="InterPro" id="IPR046350">
    <property type="entry name" value="Cystatin_sf"/>
</dbReference>
<dbReference type="Proteomes" id="UP001154114">
    <property type="component" value="Chromosome 20"/>
</dbReference>
<dbReference type="PROSITE" id="PS00139">
    <property type="entry name" value="THIOL_PROTEASE_CYS"/>
    <property type="match status" value="1"/>
</dbReference>
<evidence type="ECO:0000256" key="5">
    <source>
        <dbReference type="ARBA" id="ARBA00022807"/>
    </source>
</evidence>
<feature type="domain" description="Cystatin" evidence="9">
    <location>
        <begin position="806"/>
        <end position="913"/>
    </location>
</feature>
<dbReference type="InterPro" id="IPR000169">
    <property type="entry name" value="Pept_cys_AS"/>
</dbReference>
<dbReference type="Pfam" id="PF08246">
    <property type="entry name" value="Inhibitor_I29"/>
    <property type="match status" value="1"/>
</dbReference>
<dbReference type="CDD" id="cd00042">
    <property type="entry name" value="CY"/>
    <property type="match status" value="6"/>
</dbReference>
<feature type="domain" description="Cathepsin propeptide inhibitor" evidence="11">
    <location>
        <begin position="932"/>
        <end position="990"/>
    </location>
</feature>
<dbReference type="InterPro" id="IPR013128">
    <property type="entry name" value="Peptidase_C1A"/>
</dbReference>
<accession>A0A9P0BTZ5</accession>
<sequence>MPGSQTEQNPNDPTYRVLAEESLQKYLKDNAITEFLKVDRVVKVTTQVVSGSLTRIDYVISNAQNLNQQECHSEVWEQPWLNKKDITVDCALLGQRVKRQGPILGGETVQNPNDPTYRVLAEESLQKYLKDNAITEFLKVDRVVKVTTQVVSGSLTRIDFVISNAQNLNLQECHSEVWDQPWINYRKITSTCAKKNRRRKRSTGDNEISESLATGKSIKHFRGHSEEEQDMNKEEYKLLAEESLRRYQIKNSTFHKVLKVERVVTRVVSGIKYKIDFTAAPTSCTADVSKLHLHKCKVVEGVTLYCHSEIWDRPWLKKKTIDVQCHGSNENDFDEYELGALDDISKPTPEVNSNNNKFKLLAEEATEKYLTASNRKYVYEVTRINSVSEHLADGNIIKLEFSISPTTCLRSAARSSNETCKFKLPMSVMHCIAKIWDRPWLHVNKDIKITCKQLSKIEKVKRDLGHRNVRQAGDEDDLDEDTTYYYADRAVQHVNDQSNSNNLHKLVTIHAVQNSLQMNTQMISMYIELAETYCLRHHVDVNLHDCEEMNGLDHKLCLARLWPSPDDELVIRHVSVTCDTDEDFISVTGLKVPELLKLSIEGIEKSPDNHFKLIHQGEPQVIPTLDSKLPIKLNFIIATTNCSKNIDLDKNPFQCFIDNTIPAKACHSFIWMEADTRTIIGIDAKCPRPARSRRSPFGSANVTAGNTEIQNLVTESLEKLEMSSLHRYKQRVLQINSHSTKITTGKVTTIDFDVGYTSCLKYEWVENVTSCDFLEHLPRRRCVAQIFERLWIHNGRNIDVNCVDDETPLESHIEFESAEMANQLAKEALKHIEAKYPHPKKQKIVRIFSLEKQVVAGLHYRMKVEVGFTDCVALSEQTDCKLENDLGLNKFCRVNVWVRPWTDHPPNFRVSCDYQEGATHELYHHVQAEHLFYNFLTTHSPSYVNDYSEMQKRFEIFKANVKKIHELNIYEKGTATYGVTRFTDLTYEEFSSRYMGLKTDLRDANQLPTKKAEIPNIKIPENFDWREYDAVTDVKDQGSCGSCWAFSVTGNIEGQWKMQSGQLVSLSEQELVDCDKLDNGCNGGLPDNAYRAIEQLGGLELEQDYPYEGEDDKCVFNKTLAKVQISGAVNITSNETGMAQWLVHNGPISIGINANAMQFYMGGISHPWKMLCNPTNLDHGVLVVGYGVKDYPLFNKRLPYWIVKNSWGKSWGEQGYYRVYRGDGTCGVNQMASSAVI</sequence>
<dbReference type="InterPro" id="IPR000668">
    <property type="entry name" value="Peptidase_C1A_C"/>
</dbReference>
<dbReference type="GO" id="GO:0004869">
    <property type="term" value="F:cysteine-type endopeptidase inhibitor activity"/>
    <property type="evidence" value="ECO:0007669"/>
    <property type="project" value="InterPro"/>
</dbReference>
<dbReference type="InterPro" id="IPR039417">
    <property type="entry name" value="Peptidase_C1A_papain-like"/>
</dbReference>